<dbReference type="PANTHER" id="PTHR13817:SF151">
    <property type="entry name" value="TITIN"/>
    <property type="match status" value="1"/>
</dbReference>
<dbReference type="PROSITE" id="PS50853">
    <property type="entry name" value="FN3"/>
    <property type="match status" value="1"/>
</dbReference>
<dbReference type="Pfam" id="PF00041">
    <property type="entry name" value="fn3"/>
    <property type="match status" value="1"/>
</dbReference>
<feature type="region of interest" description="Disordered" evidence="2">
    <location>
        <begin position="94"/>
        <end position="117"/>
    </location>
</feature>
<proteinExistence type="predicted"/>
<dbReference type="WBParaSite" id="jg687">
    <property type="protein sequence ID" value="jg687"/>
    <property type="gene ID" value="jg687"/>
</dbReference>
<evidence type="ECO:0000313" key="4">
    <source>
        <dbReference type="Proteomes" id="UP000887574"/>
    </source>
</evidence>
<dbReference type="InterPro" id="IPR036116">
    <property type="entry name" value="FN3_sf"/>
</dbReference>
<organism evidence="4 5">
    <name type="scientific">Ditylenchus dipsaci</name>
    <dbReference type="NCBI Taxonomy" id="166011"/>
    <lineage>
        <taxon>Eukaryota</taxon>
        <taxon>Metazoa</taxon>
        <taxon>Ecdysozoa</taxon>
        <taxon>Nematoda</taxon>
        <taxon>Chromadorea</taxon>
        <taxon>Rhabditida</taxon>
        <taxon>Tylenchina</taxon>
        <taxon>Tylenchomorpha</taxon>
        <taxon>Sphaerularioidea</taxon>
        <taxon>Anguinidae</taxon>
        <taxon>Anguininae</taxon>
        <taxon>Ditylenchus</taxon>
    </lineage>
</organism>
<evidence type="ECO:0000256" key="1">
    <source>
        <dbReference type="ARBA" id="ARBA00022737"/>
    </source>
</evidence>
<evidence type="ECO:0000313" key="5">
    <source>
        <dbReference type="WBParaSite" id="jg687"/>
    </source>
</evidence>
<dbReference type="Proteomes" id="UP000887574">
    <property type="component" value="Unplaced"/>
</dbReference>
<protein>
    <submittedName>
        <fullName evidence="5">Fibronectin type-III domain-containing protein</fullName>
    </submittedName>
</protein>
<dbReference type="InterPro" id="IPR003961">
    <property type="entry name" value="FN3_dom"/>
</dbReference>
<keyword evidence="1" id="KW-0677">Repeat</keyword>
<dbReference type="Gene3D" id="2.60.40.10">
    <property type="entry name" value="Immunoglobulins"/>
    <property type="match status" value="1"/>
</dbReference>
<dbReference type="CDD" id="cd00063">
    <property type="entry name" value="FN3"/>
    <property type="match status" value="1"/>
</dbReference>
<sequence length="127" mass="14048">MEEFPLSNTRLRRENNYGRWEPAVTVPADVLQATVPDLTKGEEYEFRVIAVNKGGPSDPSDPSKPIIAKPRIYSSLDNFAISKAVRKQIGAYTNATNDSGTDSVTNQLKVKGRPSTPKRLLEPSNIF</sequence>
<dbReference type="PANTHER" id="PTHR13817">
    <property type="entry name" value="TITIN"/>
    <property type="match status" value="1"/>
</dbReference>
<feature type="domain" description="Fibronectin type-III" evidence="3">
    <location>
        <begin position="1"/>
        <end position="71"/>
    </location>
</feature>
<keyword evidence="4" id="KW-1185">Reference proteome</keyword>
<evidence type="ECO:0000256" key="2">
    <source>
        <dbReference type="SAM" id="MobiDB-lite"/>
    </source>
</evidence>
<dbReference type="InterPro" id="IPR013783">
    <property type="entry name" value="Ig-like_fold"/>
</dbReference>
<name>A0A915EMA6_9BILA</name>
<evidence type="ECO:0000259" key="3">
    <source>
        <dbReference type="PROSITE" id="PS50853"/>
    </source>
</evidence>
<reference evidence="5" key="1">
    <citation type="submission" date="2022-11" db="UniProtKB">
        <authorList>
            <consortium name="WormBaseParasite"/>
        </authorList>
    </citation>
    <scope>IDENTIFICATION</scope>
</reference>
<dbReference type="SUPFAM" id="SSF49265">
    <property type="entry name" value="Fibronectin type III"/>
    <property type="match status" value="1"/>
</dbReference>
<dbReference type="InterPro" id="IPR050964">
    <property type="entry name" value="Striated_Muscle_Regulatory"/>
</dbReference>
<dbReference type="GO" id="GO:0045214">
    <property type="term" value="P:sarcomere organization"/>
    <property type="evidence" value="ECO:0007669"/>
    <property type="project" value="TreeGrafter"/>
</dbReference>
<accession>A0A915EMA6</accession>
<dbReference type="AlphaFoldDB" id="A0A915EMA6"/>
<feature type="compositionally biased region" description="Polar residues" evidence="2">
    <location>
        <begin position="94"/>
        <end position="108"/>
    </location>
</feature>
<dbReference type="GO" id="GO:0031430">
    <property type="term" value="C:M band"/>
    <property type="evidence" value="ECO:0007669"/>
    <property type="project" value="TreeGrafter"/>
</dbReference>